<evidence type="ECO:0000313" key="3">
    <source>
        <dbReference type="Proteomes" id="UP000762676"/>
    </source>
</evidence>
<proteinExistence type="predicted"/>
<reference evidence="2 3" key="1">
    <citation type="journal article" date="2021" name="Elife">
        <title>Chloroplast acquisition without the gene transfer in kleptoplastic sea slugs, Plakobranchus ocellatus.</title>
        <authorList>
            <person name="Maeda T."/>
            <person name="Takahashi S."/>
            <person name="Yoshida T."/>
            <person name="Shimamura S."/>
            <person name="Takaki Y."/>
            <person name="Nagai Y."/>
            <person name="Toyoda A."/>
            <person name="Suzuki Y."/>
            <person name="Arimoto A."/>
            <person name="Ishii H."/>
            <person name="Satoh N."/>
            <person name="Nishiyama T."/>
            <person name="Hasebe M."/>
            <person name="Maruyama T."/>
            <person name="Minagawa J."/>
            <person name="Obokata J."/>
            <person name="Shigenobu S."/>
        </authorList>
    </citation>
    <scope>NUCLEOTIDE SEQUENCE [LARGE SCALE GENOMIC DNA]</scope>
</reference>
<feature type="compositionally biased region" description="Polar residues" evidence="1">
    <location>
        <begin position="194"/>
        <end position="205"/>
    </location>
</feature>
<comment type="caution">
    <text evidence="2">The sequence shown here is derived from an EMBL/GenBank/DDBJ whole genome shotgun (WGS) entry which is preliminary data.</text>
</comment>
<dbReference type="Proteomes" id="UP000762676">
    <property type="component" value="Unassembled WGS sequence"/>
</dbReference>
<sequence length="329" mass="38254">MSSKQLQSSIEAAITLSTRHRGRHWLTLAGSRFHQIRSIFNSFRWHQPNKSRGEIKELYECAACNAWGTDTEKHSDTFETKRHLIKKSFIKGNKTSCEADDLSHQKDVRKARDPEVSKSNGCFIFDSAGWREGVNIGVDSISDFSNEDDFEQDCIVCKFNLKWKPTVESHTPHYENTQTIGNSLEDKRGPEQCKIQSNSYNSNPIQREKVTFVGDSNREKEDCNDNEGLVGGARKEDDFDESSNHAHSSNSSIMQHARHAHHASKAHHTRSHQHHSRHRHAHHHHMHHRHQHMHGGHDFCRRVFEKKKRKRRGKKRKNKKQEEQEETLT</sequence>
<protein>
    <submittedName>
        <fullName evidence="2">Uncharacterized protein</fullName>
    </submittedName>
</protein>
<evidence type="ECO:0000256" key="1">
    <source>
        <dbReference type="SAM" id="MobiDB-lite"/>
    </source>
</evidence>
<dbReference type="AlphaFoldDB" id="A0AAV4FIT8"/>
<accession>A0AAV4FIT8</accession>
<gene>
    <name evidence="2" type="ORF">ElyMa_005718800</name>
</gene>
<feature type="compositionally biased region" description="Basic residues" evidence="1">
    <location>
        <begin position="256"/>
        <end position="294"/>
    </location>
</feature>
<feature type="region of interest" description="Disordered" evidence="1">
    <location>
        <begin position="174"/>
        <end position="329"/>
    </location>
</feature>
<evidence type="ECO:0000313" key="2">
    <source>
        <dbReference type="EMBL" id="GFR72964.1"/>
    </source>
</evidence>
<feature type="compositionally biased region" description="Basic residues" evidence="1">
    <location>
        <begin position="304"/>
        <end position="319"/>
    </location>
</feature>
<name>A0AAV4FIT8_9GAST</name>
<dbReference type="EMBL" id="BMAT01011447">
    <property type="protein sequence ID" value="GFR72964.1"/>
    <property type="molecule type" value="Genomic_DNA"/>
</dbReference>
<keyword evidence="3" id="KW-1185">Reference proteome</keyword>
<feature type="compositionally biased region" description="Basic and acidic residues" evidence="1">
    <location>
        <begin position="206"/>
        <end position="223"/>
    </location>
</feature>
<organism evidence="2 3">
    <name type="scientific">Elysia marginata</name>
    <dbReference type="NCBI Taxonomy" id="1093978"/>
    <lineage>
        <taxon>Eukaryota</taxon>
        <taxon>Metazoa</taxon>
        <taxon>Spiralia</taxon>
        <taxon>Lophotrochozoa</taxon>
        <taxon>Mollusca</taxon>
        <taxon>Gastropoda</taxon>
        <taxon>Heterobranchia</taxon>
        <taxon>Euthyneura</taxon>
        <taxon>Panpulmonata</taxon>
        <taxon>Sacoglossa</taxon>
        <taxon>Placobranchoidea</taxon>
        <taxon>Plakobranchidae</taxon>
        <taxon>Elysia</taxon>
    </lineage>
</organism>